<dbReference type="RefSeq" id="WP_089688566.1">
    <property type="nucleotide sequence ID" value="NZ_FNFO01000019.1"/>
</dbReference>
<dbReference type="AlphaFoldDB" id="A0A1G9V578"/>
<dbReference type="EMBL" id="FNFO01000019">
    <property type="protein sequence ID" value="SDM67318.1"/>
    <property type="molecule type" value="Genomic_DNA"/>
</dbReference>
<protein>
    <submittedName>
        <fullName evidence="1">Uncharacterized protein</fullName>
    </submittedName>
</protein>
<proteinExistence type="predicted"/>
<name>A0A1G9V578_9BACT</name>
<reference evidence="1 2" key="1">
    <citation type="submission" date="2016-10" db="EMBL/GenBank/DDBJ databases">
        <authorList>
            <person name="de Groot N.N."/>
        </authorList>
    </citation>
    <scope>NUCLEOTIDE SEQUENCE [LARGE SCALE GENOMIC DNA]</scope>
    <source>
        <strain evidence="1 2">DSM 25186</strain>
    </source>
</reference>
<dbReference type="Proteomes" id="UP000198510">
    <property type="component" value="Unassembled WGS sequence"/>
</dbReference>
<accession>A0A1G9V578</accession>
<evidence type="ECO:0000313" key="2">
    <source>
        <dbReference type="Proteomes" id="UP000198510"/>
    </source>
</evidence>
<gene>
    <name evidence="1" type="ORF">SAMN05421823_11920</name>
</gene>
<sequence>MNDGVTTMGLWAMLLLEGIMVFEVAGCDGFVEATRQYLDGRISRMNYVNQLRELLAHERAREEASGMAQTPVDPQKDV</sequence>
<keyword evidence="2" id="KW-1185">Reference proteome</keyword>
<organism evidence="1 2">
    <name type="scientific">Catalinimonas alkaloidigena</name>
    <dbReference type="NCBI Taxonomy" id="1075417"/>
    <lineage>
        <taxon>Bacteria</taxon>
        <taxon>Pseudomonadati</taxon>
        <taxon>Bacteroidota</taxon>
        <taxon>Cytophagia</taxon>
        <taxon>Cytophagales</taxon>
        <taxon>Catalimonadaceae</taxon>
        <taxon>Catalinimonas</taxon>
    </lineage>
</organism>
<evidence type="ECO:0000313" key="1">
    <source>
        <dbReference type="EMBL" id="SDM67318.1"/>
    </source>
</evidence>